<reference evidence="2" key="1">
    <citation type="journal article" date="2014" name="Int. J. Syst. Evol. Microbiol.">
        <title>Complete genome sequence of Corynebacterium casei LMG S-19264T (=DSM 44701T), isolated from a smear-ripened cheese.</title>
        <authorList>
            <consortium name="US DOE Joint Genome Institute (JGI-PGF)"/>
            <person name="Walter F."/>
            <person name="Albersmeier A."/>
            <person name="Kalinowski J."/>
            <person name="Ruckert C."/>
        </authorList>
    </citation>
    <scope>NUCLEOTIDE SEQUENCE</scope>
    <source>
        <strain evidence="2">JCM 3093</strain>
    </source>
</reference>
<feature type="transmembrane region" description="Helical" evidence="1">
    <location>
        <begin position="93"/>
        <end position="114"/>
    </location>
</feature>
<dbReference type="EMBL" id="BMQD01000012">
    <property type="protein sequence ID" value="GGK76008.1"/>
    <property type="molecule type" value="Genomic_DNA"/>
</dbReference>
<name>A0AA37F5E0_9ACTN</name>
<accession>A0AA37F5E0</accession>
<protein>
    <submittedName>
        <fullName evidence="2">Uncharacterized protein</fullName>
    </submittedName>
</protein>
<dbReference type="AlphaFoldDB" id="A0AA37F5E0"/>
<keyword evidence="1" id="KW-1133">Transmembrane helix</keyword>
<evidence type="ECO:0000256" key="1">
    <source>
        <dbReference type="SAM" id="Phobius"/>
    </source>
</evidence>
<evidence type="ECO:0000313" key="2">
    <source>
        <dbReference type="EMBL" id="GGK76008.1"/>
    </source>
</evidence>
<dbReference type="Proteomes" id="UP000627984">
    <property type="component" value="Unassembled WGS sequence"/>
</dbReference>
<evidence type="ECO:0000313" key="3">
    <source>
        <dbReference type="Proteomes" id="UP000627984"/>
    </source>
</evidence>
<comment type="caution">
    <text evidence="2">The sequence shown here is derived from an EMBL/GenBank/DDBJ whole genome shotgun (WGS) entry which is preliminary data.</text>
</comment>
<feature type="transmembrane region" description="Helical" evidence="1">
    <location>
        <begin position="59"/>
        <end position="81"/>
    </location>
</feature>
<reference evidence="2" key="2">
    <citation type="submission" date="2022-09" db="EMBL/GenBank/DDBJ databases">
        <authorList>
            <person name="Sun Q."/>
            <person name="Ohkuma M."/>
        </authorList>
    </citation>
    <scope>NUCLEOTIDE SEQUENCE</scope>
    <source>
        <strain evidence="2">JCM 3093</strain>
    </source>
</reference>
<gene>
    <name evidence="2" type="ORF">GCM10010126_39040</name>
</gene>
<keyword evidence="1" id="KW-0812">Transmembrane</keyword>
<proteinExistence type="predicted"/>
<keyword evidence="1" id="KW-0472">Membrane</keyword>
<organism evidence="2 3">
    <name type="scientific">Planomonospora parontospora</name>
    <dbReference type="NCBI Taxonomy" id="58119"/>
    <lineage>
        <taxon>Bacteria</taxon>
        <taxon>Bacillati</taxon>
        <taxon>Actinomycetota</taxon>
        <taxon>Actinomycetes</taxon>
        <taxon>Streptosporangiales</taxon>
        <taxon>Streptosporangiaceae</taxon>
        <taxon>Planomonospora</taxon>
    </lineage>
</organism>
<sequence>MTSWAVTGRGTLIGTVVGAVEGAIWWHAEGIAVIHLFLILLVPVPLGAMLAVRARLPRWWVTALAGPLAFAALVQALDALIPSHSAPELPEAFHVLPFVLAGVIGYAAVARIAASHGPRWPRIAAAVALSVLVAVILQGRAAIADWHKERAIAGLDLTVLGLGAHTYQSNGSVVWQDLQGGDLPAGLSMWYELRNTAGTVDIRSIDVTLVPASWGSAEELCTRPSAAASRRTCRPLPGNLWLRADEYGPVSVTAQRQETLIEVSAPSEAEARAALADLRPVTAQTVASYR</sequence>
<feature type="transmembrane region" description="Helical" evidence="1">
    <location>
        <begin position="31"/>
        <end position="52"/>
    </location>
</feature>
<feature type="transmembrane region" description="Helical" evidence="1">
    <location>
        <begin position="123"/>
        <end position="143"/>
    </location>
</feature>